<keyword evidence="5" id="KW-0732">Signal</keyword>
<feature type="compositionally biased region" description="Low complexity" evidence="4">
    <location>
        <begin position="47"/>
        <end position="61"/>
    </location>
</feature>
<keyword evidence="2" id="KW-0812">Transmembrane</keyword>
<sequence length="670" mass="70764">MPAVSMRAALGAAAAATFCLTPLPAGAQTAAPDTPPPPLADAPVPPVTTADPAPLTADLPLAPMPDLGVDWPDLSAPDATAPVAPDAAAALRANDAELARPYRVAITGIDELGANFRLRFNGLSALAAGNNKPANAAQINRRLVGDEDLMRQLLRAVGRYDGTVEGQVDAAATPIAVTLAVTTGRAYHFTTITLPGLDRAGTRTAPLADAFAIRPGDAVDADRVTTEVANYRARLGREGYPFAKVADPQVTVDHATGEATLSLAVDPGAPARFGRILPTGTRPVFSAHHLGEIARFHEGQEYDAARLDDLRRALIQTSLVSVATITPVPAADPAVVDIQVLTEPAPPRTIAGELGYGTGEGARAELSWQHRNLLPPEGAVTFRGIAGTREQLLSATLRRSNYQARDRILNAQIAASHSNLNAYDAKSFSVSADLERQTNIIWQKKWVWSVGGELLASDERDTIQATGADRRRTFFVVAAPATLAYDGTDDLLNPSRSYRIAGRISPEASLHKTADLYVKLQLDASGYWPVTPSIVLAGRIRVASITGANTEIIAPSRRLYSGGGGSVRGFGYQKIGPVDIDGDPVGGRGLVEFGSEARFRFGAFGVVPFLDGGRLTDSNVPTVSHMRYGAGLGARYYTSFGPIRIDVGTPLNRRAGESRIAVYVSLGQAF</sequence>
<evidence type="ECO:0000313" key="8">
    <source>
        <dbReference type="EMBL" id="MDO6416359.1"/>
    </source>
</evidence>
<evidence type="ECO:0000256" key="5">
    <source>
        <dbReference type="SAM" id="SignalP"/>
    </source>
</evidence>
<organism evidence="8 9">
    <name type="scientific">Sphingomonas natans</name>
    <dbReference type="NCBI Taxonomy" id="3063330"/>
    <lineage>
        <taxon>Bacteria</taxon>
        <taxon>Pseudomonadati</taxon>
        <taxon>Pseudomonadota</taxon>
        <taxon>Alphaproteobacteria</taxon>
        <taxon>Sphingomonadales</taxon>
        <taxon>Sphingomonadaceae</taxon>
        <taxon>Sphingomonas</taxon>
    </lineage>
</organism>
<dbReference type="Pfam" id="PF01103">
    <property type="entry name" value="Omp85"/>
    <property type="match status" value="1"/>
</dbReference>
<dbReference type="Pfam" id="PF07244">
    <property type="entry name" value="POTRA"/>
    <property type="match status" value="1"/>
</dbReference>
<reference evidence="8" key="1">
    <citation type="submission" date="2023-07" db="EMBL/GenBank/DDBJ databases">
        <authorList>
            <person name="Kim M."/>
        </authorList>
    </citation>
    <scope>NUCLEOTIDE SEQUENCE</scope>
    <source>
        <strain evidence="8">BIUV-7</strain>
    </source>
</reference>
<comment type="caution">
    <text evidence="8">The sequence shown here is derived from an EMBL/GenBank/DDBJ whole genome shotgun (WGS) entry which is preliminary data.</text>
</comment>
<dbReference type="PANTHER" id="PTHR12815">
    <property type="entry name" value="SORTING AND ASSEMBLY MACHINERY SAMM50 PROTEIN FAMILY MEMBER"/>
    <property type="match status" value="1"/>
</dbReference>
<feature type="domain" description="POTRA" evidence="7">
    <location>
        <begin position="202"/>
        <end position="268"/>
    </location>
</feature>
<evidence type="ECO:0000256" key="3">
    <source>
        <dbReference type="ARBA" id="ARBA00023136"/>
    </source>
</evidence>
<keyword evidence="3" id="KW-0472">Membrane</keyword>
<evidence type="ECO:0000256" key="2">
    <source>
        <dbReference type="ARBA" id="ARBA00022452"/>
    </source>
</evidence>
<dbReference type="EMBL" id="JAUOTP010000010">
    <property type="protein sequence ID" value="MDO6416359.1"/>
    <property type="molecule type" value="Genomic_DNA"/>
</dbReference>
<dbReference type="Proteomes" id="UP001169764">
    <property type="component" value="Unassembled WGS sequence"/>
</dbReference>
<accession>A0ABT8YDG0</accession>
<name>A0ABT8YDG0_9SPHN</name>
<dbReference type="PANTHER" id="PTHR12815:SF42">
    <property type="entry name" value="BACTERIAL SURFACE ANTIGEN (D15) DOMAIN-CONTAINING PROTEIN"/>
    <property type="match status" value="1"/>
</dbReference>
<dbReference type="InterPro" id="IPR039910">
    <property type="entry name" value="D15-like"/>
</dbReference>
<evidence type="ECO:0000256" key="1">
    <source>
        <dbReference type="ARBA" id="ARBA00004370"/>
    </source>
</evidence>
<dbReference type="RefSeq" id="WP_303545803.1">
    <property type="nucleotide sequence ID" value="NZ_JAUOTP010000010.1"/>
</dbReference>
<dbReference type="Gene3D" id="3.10.20.310">
    <property type="entry name" value="membrane protein fhac"/>
    <property type="match status" value="2"/>
</dbReference>
<keyword evidence="2" id="KW-1134">Transmembrane beta strand</keyword>
<proteinExistence type="predicted"/>
<evidence type="ECO:0000256" key="4">
    <source>
        <dbReference type="SAM" id="MobiDB-lite"/>
    </source>
</evidence>
<comment type="subcellular location">
    <subcellularLocation>
        <location evidence="1">Membrane</location>
    </subcellularLocation>
</comment>
<protein>
    <submittedName>
        <fullName evidence="8">BamA/TamA family outer membrane protein</fullName>
    </submittedName>
</protein>
<evidence type="ECO:0000259" key="6">
    <source>
        <dbReference type="Pfam" id="PF01103"/>
    </source>
</evidence>
<evidence type="ECO:0000313" key="9">
    <source>
        <dbReference type="Proteomes" id="UP001169764"/>
    </source>
</evidence>
<feature type="region of interest" description="Disordered" evidence="4">
    <location>
        <begin position="28"/>
        <end position="61"/>
    </location>
</feature>
<dbReference type="InterPro" id="IPR010827">
    <property type="entry name" value="BamA/TamA_POTRA"/>
</dbReference>
<feature type="chain" id="PRO_5046863796" evidence="5">
    <location>
        <begin position="28"/>
        <end position="670"/>
    </location>
</feature>
<dbReference type="InterPro" id="IPR000184">
    <property type="entry name" value="Bac_surfAg_D15"/>
</dbReference>
<feature type="domain" description="Bacterial surface antigen (D15)" evidence="6">
    <location>
        <begin position="382"/>
        <end position="670"/>
    </location>
</feature>
<gene>
    <name evidence="8" type="ORF">Q4F19_18380</name>
</gene>
<feature type="signal peptide" evidence="5">
    <location>
        <begin position="1"/>
        <end position="27"/>
    </location>
</feature>
<evidence type="ECO:0000259" key="7">
    <source>
        <dbReference type="Pfam" id="PF07244"/>
    </source>
</evidence>
<feature type="compositionally biased region" description="Pro residues" evidence="4">
    <location>
        <begin position="33"/>
        <end position="46"/>
    </location>
</feature>
<dbReference type="Gene3D" id="2.40.160.50">
    <property type="entry name" value="membrane protein fhac: a member of the omp85/tpsb transporter family"/>
    <property type="match status" value="1"/>
</dbReference>
<keyword evidence="9" id="KW-1185">Reference proteome</keyword>